<dbReference type="AlphaFoldDB" id="A0A1G2GQW4"/>
<comment type="similarity">
    <text evidence="2">Belongs to the UMP kinase family.</text>
</comment>
<name>A0A1G2GQW4_9BACT</name>
<evidence type="ECO:0000256" key="7">
    <source>
        <dbReference type="ARBA" id="ARBA00022777"/>
    </source>
</evidence>
<keyword evidence="4" id="KW-0963">Cytoplasm</keyword>
<organism evidence="12 13">
    <name type="scientific">Candidatus Ryanbacteria bacterium RIFCSPLOWO2_01_FULL_48_26</name>
    <dbReference type="NCBI Taxonomy" id="1802126"/>
    <lineage>
        <taxon>Bacteria</taxon>
        <taxon>Candidatus Ryaniibacteriota</taxon>
    </lineage>
</organism>
<dbReference type="Proteomes" id="UP000179106">
    <property type="component" value="Unassembled WGS sequence"/>
</dbReference>
<dbReference type="InterPro" id="IPR036393">
    <property type="entry name" value="AceGlu_kinase-like_sf"/>
</dbReference>
<dbReference type="Pfam" id="PF00696">
    <property type="entry name" value="AA_kinase"/>
    <property type="match status" value="1"/>
</dbReference>
<evidence type="ECO:0000313" key="13">
    <source>
        <dbReference type="Proteomes" id="UP000179106"/>
    </source>
</evidence>
<evidence type="ECO:0000256" key="6">
    <source>
        <dbReference type="ARBA" id="ARBA00022741"/>
    </source>
</evidence>
<dbReference type="EC" id="2.7.4.22" evidence="3"/>
<dbReference type="GO" id="GO:0033862">
    <property type="term" value="F:UMP kinase activity"/>
    <property type="evidence" value="ECO:0007669"/>
    <property type="project" value="UniProtKB-EC"/>
</dbReference>
<keyword evidence="5" id="KW-0808">Transferase</keyword>
<keyword evidence="8" id="KW-0067">ATP-binding</keyword>
<dbReference type="GO" id="GO:0005524">
    <property type="term" value="F:ATP binding"/>
    <property type="evidence" value="ECO:0007669"/>
    <property type="project" value="UniProtKB-KW"/>
</dbReference>
<gene>
    <name evidence="12" type="ORF">A3B25_01425</name>
</gene>
<evidence type="ECO:0000256" key="4">
    <source>
        <dbReference type="ARBA" id="ARBA00022490"/>
    </source>
</evidence>
<dbReference type="NCBIfam" id="TIGR02076">
    <property type="entry name" value="pyrH_arch"/>
    <property type="match status" value="1"/>
</dbReference>
<evidence type="ECO:0000259" key="11">
    <source>
        <dbReference type="Pfam" id="PF00696"/>
    </source>
</evidence>
<evidence type="ECO:0000313" key="12">
    <source>
        <dbReference type="EMBL" id="OGZ52544.1"/>
    </source>
</evidence>
<evidence type="ECO:0000256" key="3">
    <source>
        <dbReference type="ARBA" id="ARBA00012899"/>
    </source>
</evidence>
<protein>
    <recommendedName>
        <fullName evidence="3">UMP kinase</fullName>
        <ecNumber evidence="3">2.7.4.22</ecNumber>
    </recommendedName>
    <alternativeName>
        <fullName evidence="10">Uridine monophosphate kinase</fullName>
    </alternativeName>
</protein>
<dbReference type="PANTHER" id="PTHR42833:SF4">
    <property type="entry name" value="URIDYLATE KINASE PUMPKIN, CHLOROPLASTIC"/>
    <property type="match status" value="1"/>
</dbReference>
<evidence type="ECO:0000256" key="9">
    <source>
        <dbReference type="ARBA" id="ARBA00022975"/>
    </source>
</evidence>
<dbReference type="GO" id="GO:0006225">
    <property type="term" value="P:UDP biosynthetic process"/>
    <property type="evidence" value="ECO:0007669"/>
    <property type="project" value="TreeGrafter"/>
</dbReference>
<keyword evidence="6" id="KW-0547">Nucleotide-binding</keyword>
<evidence type="ECO:0000256" key="5">
    <source>
        <dbReference type="ARBA" id="ARBA00022679"/>
    </source>
</evidence>
<dbReference type="SUPFAM" id="SSF53633">
    <property type="entry name" value="Carbamate kinase-like"/>
    <property type="match status" value="1"/>
</dbReference>
<sequence>MNYVISLGGSIINPGKIDAKFLREFHKLILSLSKSNKFFIVTGGGRPAREAQEAAKVVSKPTPVDLDWIGIAATKVYAELLRSIFGKEAYKRVLSDPSKRVSGLKKINFFSGWKPGWSTDYVAVKIAETYGVGIVINLSNIDYVHDRDPRKYKNANKFERLTWEEFNRLFSGRWRPGAHVPFDPLAARLAEKLGLQVVVMNGSRLKNLKDFLQRKRVKGTIIA</sequence>
<evidence type="ECO:0000256" key="8">
    <source>
        <dbReference type="ARBA" id="ARBA00022840"/>
    </source>
</evidence>
<dbReference type="STRING" id="1802126.A3B25_01425"/>
<comment type="pathway">
    <text evidence="1">Pyrimidine metabolism; CTP biosynthesis via de novo pathway; UDP from UMP (UMPK route): step 1/1.</text>
</comment>
<dbReference type="InterPro" id="IPR001048">
    <property type="entry name" value="Asp/Glu/Uridylate_kinase"/>
</dbReference>
<evidence type="ECO:0000256" key="10">
    <source>
        <dbReference type="ARBA" id="ARBA00032092"/>
    </source>
</evidence>
<feature type="domain" description="Aspartate/glutamate/uridylate kinase" evidence="11">
    <location>
        <begin position="4"/>
        <end position="201"/>
    </location>
</feature>
<proteinExistence type="inferred from homology"/>
<accession>A0A1G2GQW4</accession>
<keyword evidence="7" id="KW-0418">Kinase</keyword>
<evidence type="ECO:0000256" key="1">
    <source>
        <dbReference type="ARBA" id="ARBA00004791"/>
    </source>
</evidence>
<comment type="caution">
    <text evidence="12">The sequence shown here is derived from an EMBL/GenBank/DDBJ whole genome shotgun (WGS) entry which is preliminary data.</text>
</comment>
<dbReference type="EMBL" id="MHNW01000044">
    <property type="protein sequence ID" value="OGZ52544.1"/>
    <property type="molecule type" value="Genomic_DNA"/>
</dbReference>
<evidence type="ECO:0000256" key="2">
    <source>
        <dbReference type="ARBA" id="ARBA00007614"/>
    </source>
</evidence>
<keyword evidence="9" id="KW-0665">Pyrimidine biosynthesis</keyword>
<dbReference type="Gene3D" id="3.40.1160.10">
    <property type="entry name" value="Acetylglutamate kinase-like"/>
    <property type="match status" value="1"/>
</dbReference>
<dbReference type="PANTHER" id="PTHR42833">
    <property type="entry name" value="URIDYLATE KINASE"/>
    <property type="match status" value="1"/>
</dbReference>
<reference evidence="12 13" key="1">
    <citation type="journal article" date="2016" name="Nat. Commun.">
        <title>Thousands of microbial genomes shed light on interconnected biogeochemical processes in an aquifer system.</title>
        <authorList>
            <person name="Anantharaman K."/>
            <person name="Brown C.T."/>
            <person name="Hug L.A."/>
            <person name="Sharon I."/>
            <person name="Castelle C.J."/>
            <person name="Probst A.J."/>
            <person name="Thomas B.C."/>
            <person name="Singh A."/>
            <person name="Wilkins M.J."/>
            <person name="Karaoz U."/>
            <person name="Brodie E.L."/>
            <person name="Williams K.H."/>
            <person name="Hubbard S.S."/>
            <person name="Banfield J.F."/>
        </authorList>
    </citation>
    <scope>NUCLEOTIDE SEQUENCE [LARGE SCALE GENOMIC DNA]</scope>
</reference>
<dbReference type="InterPro" id="IPR011818">
    <property type="entry name" value="Uridylate_kinase_arch/spir"/>
</dbReference>